<proteinExistence type="predicted"/>
<organism evidence="2 3">
    <name type="scientific">Heterodera trifolii</name>
    <dbReference type="NCBI Taxonomy" id="157864"/>
    <lineage>
        <taxon>Eukaryota</taxon>
        <taxon>Metazoa</taxon>
        <taxon>Ecdysozoa</taxon>
        <taxon>Nematoda</taxon>
        <taxon>Chromadorea</taxon>
        <taxon>Rhabditida</taxon>
        <taxon>Tylenchina</taxon>
        <taxon>Tylenchomorpha</taxon>
        <taxon>Tylenchoidea</taxon>
        <taxon>Heteroderidae</taxon>
        <taxon>Heteroderinae</taxon>
        <taxon>Heterodera</taxon>
    </lineage>
</organism>
<gene>
    <name evidence="2" type="ORF">niasHT_029194</name>
</gene>
<evidence type="ECO:0000313" key="2">
    <source>
        <dbReference type="EMBL" id="KAL3096158.1"/>
    </source>
</evidence>
<feature type="region of interest" description="Disordered" evidence="1">
    <location>
        <begin position="208"/>
        <end position="274"/>
    </location>
</feature>
<name>A0ABD2K0G9_9BILA</name>
<dbReference type="EMBL" id="JBICBT010000869">
    <property type="protein sequence ID" value="KAL3096158.1"/>
    <property type="molecule type" value="Genomic_DNA"/>
</dbReference>
<sequence>MEGCEAAVNDFMAKHRDDNYHPSEGGPRQFADEWCIWVQSYMTTPFDELISGALQLVRPIFGSAARQFATSSKIDSSKEQQRGNPKPKSVGGTPSRLSSARLRELDILGINSREEINAGDELPEICQGDSRICKFIACTAHNFKRGQSFANLQMMAHILGDRKMRHTVGTMNSDAVNDACREHGMGSTQCALFTRAFRLIDKFMTTIEDGEERHNGGGTTASGAETVKHDGEREEKNANDDPQKRPKPIVPANRPIAAQQPSSTAETTQKTPTMIETKPTLADLFEPQNDATENNRHSTETRGIKGSRTWSTHQRHRGLTRSLPSNNMLMDGSAIEENKLVVVMPNLSQKVFGALPTATSFNSPLAAPSKARRLVETRKTLISYKKPSTTTTVQDGHNDATSAQVDENGTAILINGNGISAAQRVAPERRNLARPLLKNTLKPMVAQKSSLIPYAHQILTTTIKPITVSPTITTARLRSFIPEAEEFEDEEGQHDDGNDDEDDDAVVVGAAEVTTNELSRWRRRMKDGGRDGDYYDQLADTSAGEESADNNKSTNRKSNSRYRSSEFIDSEQQQDESKKQQQQQMDNCLQYLG</sequence>
<feature type="compositionally biased region" description="Basic and acidic residues" evidence="1">
    <location>
        <begin position="293"/>
        <end position="303"/>
    </location>
</feature>
<evidence type="ECO:0000256" key="1">
    <source>
        <dbReference type="SAM" id="MobiDB-lite"/>
    </source>
</evidence>
<accession>A0ABD2K0G9</accession>
<comment type="caution">
    <text evidence="2">The sequence shown here is derived from an EMBL/GenBank/DDBJ whole genome shotgun (WGS) entry which is preliminary data.</text>
</comment>
<reference evidence="2 3" key="1">
    <citation type="submission" date="2024-10" db="EMBL/GenBank/DDBJ databases">
        <authorList>
            <person name="Kim D."/>
        </authorList>
    </citation>
    <scope>NUCLEOTIDE SEQUENCE [LARGE SCALE GENOMIC DNA]</scope>
    <source>
        <strain evidence="2">BH-2024</strain>
    </source>
</reference>
<feature type="compositionally biased region" description="Polar residues" evidence="1">
    <location>
        <begin position="259"/>
        <end position="274"/>
    </location>
</feature>
<dbReference type="Proteomes" id="UP001620626">
    <property type="component" value="Unassembled WGS sequence"/>
</dbReference>
<keyword evidence="3" id="KW-1185">Reference proteome</keyword>
<protein>
    <submittedName>
        <fullName evidence="2">Uncharacterized protein</fullName>
    </submittedName>
</protein>
<feature type="region of interest" description="Disordered" evidence="1">
    <location>
        <begin position="71"/>
        <end position="96"/>
    </location>
</feature>
<feature type="region of interest" description="Disordered" evidence="1">
    <location>
        <begin position="290"/>
        <end position="325"/>
    </location>
</feature>
<feature type="compositionally biased region" description="Basic and acidic residues" evidence="1">
    <location>
        <begin position="226"/>
        <end position="244"/>
    </location>
</feature>
<dbReference type="AlphaFoldDB" id="A0ABD2K0G9"/>
<feature type="region of interest" description="Disordered" evidence="1">
    <location>
        <begin position="524"/>
        <end position="593"/>
    </location>
</feature>
<evidence type="ECO:0000313" key="3">
    <source>
        <dbReference type="Proteomes" id="UP001620626"/>
    </source>
</evidence>